<proteinExistence type="predicted"/>
<protein>
    <submittedName>
        <fullName evidence="1">Uncharacterized protein</fullName>
    </submittedName>
</protein>
<comment type="caution">
    <text evidence="1">The sequence shown here is derived from an EMBL/GenBank/DDBJ whole genome shotgun (WGS) entry which is preliminary data.</text>
</comment>
<dbReference type="AlphaFoldDB" id="A0A813JEQ5"/>
<gene>
    <name evidence="1" type="ORF">PGLA2088_LOCUS21760</name>
</gene>
<reference evidence="1" key="1">
    <citation type="submission" date="2021-02" db="EMBL/GenBank/DDBJ databases">
        <authorList>
            <person name="Dougan E. K."/>
            <person name="Rhodes N."/>
            <person name="Thang M."/>
            <person name="Chan C."/>
        </authorList>
    </citation>
    <scope>NUCLEOTIDE SEQUENCE</scope>
</reference>
<evidence type="ECO:0000313" key="1">
    <source>
        <dbReference type="EMBL" id="CAE8680169.1"/>
    </source>
</evidence>
<dbReference type="EMBL" id="CAJNNW010025828">
    <property type="protein sequence ID" value="CAE8680169.1"/>
    <property type="molecule type" value="Genomic_DNA"/>
</dbReference>
<sequence length="114" mass="12858">MMYELYVQFPISQELPFFQSVHSIDLPCILVTTSQRLFGSQQVPPVKNRHISWHGAVVLASRAWMRRWVARSEASSSTARQDSSCSLPQYAALARQSSEQTTKTAARAMTVARK</sequence>
<name>A0A813JEQ5_POLGL</name>
<accession>A0A813JEQ5</accession>
<evidence type="ECO:0000313" key="2">
    <source>
        <dbReference type="Proteomes" id="UP000626109"/>
    </source>
</evidence>
<organism evidence="1 2">
    <name type="scientific">Polarella glacialis</name>
    <name type="common">Dinoflagellate</name>
    <dbReference type="NCBI Taxonomy" id="89957"/>
    <lineage>
        <taxon>Eukaryota</taxon>
        <taxon>Sar</taxon>
        <taxon>Alveolata</taxon>
        <taxon>Dinophyceae</taxon>
        <taxon>Suessiales</taxon>
        <taxon>Suessiaceae</taxon>
        <taxon>Polarella</taxon>
    </lineage>
</organism>
<dbReference type="Proteomes" id="UP000626109">
    <property type="component" value="Unassembled WGS sequence"/>
</dbReference>